<gene>
    <name evidence="11" type="primary">btuD_10</name>
    <name evidence="11" type="ORF">GMJLKIPL_3474</name>
</gene>
<evidence type="ECO:0000256" key="1">
    <source>
        <dbReference type="ARBA" id="ARBA00004651"/>
    </source>
</evidence>
<dbReference type="InterPro" id="IPR027417">
    <property type="entry name" value="P-loop_NTPase"/>
</dbReference>
<reference evidence="11" key="2">
    <citation type="submission" date="2021-08" db="EMBL/GenBank/DDBJ databases">
        <authorList>
            <person name="Tani A."/>
            <person name="Ola A."/>
            <person name="Ogura Y."/>
            <person name="Katsura K."/>
            <person name="Hayashi T."/>
        </authorList>
    </citation>
    <scope>NUCLEOTIDE SEQUENCE</scope>
    <source>
        <strain evidence="11">DSM 17168</strain>
    </source>
</reference>
<dbReference type="Gene3D" id="3.40.50.300">
    <property type="entry name" value="P-loop containing nucleotide triphosphate hydrolases"/>
    <property type="match status" value="1"/>
</dbReference>
<dbReference type="SUPFAM" id="SSF52540">
    <property type="entry name" value="P-loop containing nucleoside triphosphate hydrolases"/>
    <property type="match status" value="1"/>
</dbReference>
<dbReference type="CDD" id="cd06581">
    <property type="entry name" value="TM_PBP1_LivM_like"/>
    <property type="match status" value="1"/>
</dbReference>
<name>A0ABQ4SEA2_9HYPH</name>
<evidence type="ECO:0000256" key="4">
    <source>
        <dbReference type="ARBA" id="ARBA00022692"/>
    </source>
</evidence>
<dbReference type="Pfam" id="PF00005">
    <property type="entry name" value="ABC_tran"/>
    <property type="match status" value="1"/>
</dbReference>
<keyword evidence="3" id="KW-1003">Cell membrane</keyword>
<evidence type="ECO:0000256" key="8">
    <source>
        <dbReference type="ARBA" id="ARBA00023136"/>
    </source>
</evidence>
<proteinExistence type="predicted"/>
<feature type="domain" description="ABC transporter" evidence="10">
    <location>
        <begin position="340"/>
        <end position="585"/>
    </location>
</feature>
<feature type="transmembrane region" description="Helical" evidence="9">
    <location>
        <begin position="205"/>
        <end position="223"/>
    </location>
</feature>
<evidence type="ECO:0000256" key="9">
    <source>
        <dbReference type="SAM" id="Phobius"/>
    </source>
</evidence>
<dbReference type="InterPro" id="IPR043428">
    <property type="entry name" value="LivM-like"/>
</dbReference>
<dbReference type="InterPro" id="IPR003593">
    <property type="entry name" value="AAA+_ATPase"/>
</dbReference>
<comment type="caution">
    <text evidence="11">The sequence shown here is derived from an EMBL/GenBank/DDBJ whole genome shotgun (WGS) entry which is preliminary data.</text>
</comment>
<evidence type="ECO:0000256" key="2">
    <source>
        <dbReference type="ARBA" id="ARBA00022448"/>
    </source>
</evidence>
<dbReference type="InterPro" id="IPR003439">
    <property type="entry name" value="ABC_transporter-like_ATP-bd"/>
</dbReference>
<dbReference type="EMBL" id="BPQQ01000040">
    <property type="protein sequence ID" value="GJE01541.1"/>
    <property type="molecule type" value="Genomic_DNA"/>
</dbReference>
<keyword evidence="2" id="KW-0813">Transport</keyword>
<keyword evidence="5" id="KW-0547">Nucleotide-binding</keyword>
<protein>
    <submittedName>
        <fullName evidence="11">Vitamin B12 import ATP-binding protein BtuD</fullName>
    </submittedName>
</protein>
<dbReference type="SMART" id="SM00382">
    <property type="entry name" value="AAA"/>
    <property type="match status" value="1"/>
</dbReference>
<dbReference type="InterPro" id="IPR001851">
    <property type="entry name" value="ABC_transp_permease"/>
</dbReference>
<keyword evidence="4 9" id="KW-0812">Transmembrane</keyword>
<dbReference type="InterPro" id="IPR051120">
    <property type="entry name" value="ABC_AA/LPS_Transport"/>
</dbReference>
<feature type="transmembrane region" description="Helical" evidence="9">
    <location>
        <begin position="243"/>
        <end position="267"/>
    </location>
</feature>
<evidence type="ECO:0000313" key="11">
    <source>
        <dbReference type="EMBL" id="GJE01541.1"/>
    </source>
</evidence>
<dbReference type="CDD" id="cd03219">
    <property type="entry name" value="ABC_Mj1267_LivG_branched"/>
    <property type="match status" value="1"/>
</dbReference>
<evidence type="ECO:0000256" key="3">
    <source>
        <dbReference type="ARBA" id="ARBA00022475"/>
    </source>
</evidence>
<comment type="subcellular location">
    <subcellularLocation>
        <location evidence="1">Cell membrane</location>
        <topology evidence="1">Multi-pass membrane protein</topology>
    </subcellularLocation>
</comment>
<feature type="transmembrane region" description="Helical" evidence="9">
    <location>
        <begin position="274"/>
        <end position="298"/>
    </location>
</feature>
<organism evidence="11 12">
    <name type="scientific">Methylobacterium isbiliense</name>
    <dbReference type="NCBI Taxonomy" id="315478"/>
    <lineage>
        <taxon>Bacteria</taxon>
        <taxon>Pseudomonadati</taxon>
        <taxon>Pseudomonadota</taxon>
        <taxon>Alphaproteobacteria</taxon>
        <taxon>Hyphomicrobiales</taxon>
        <taxon>Methylobacteriaceae</taxon>
        <taxon>Methylobacterium</taxon>
    </lineage>
</organism>
<dbReference type="RefSeq" id="WP_238236507.1">
    <property type="nucleotide sequence ID" value="NZ_BPQQ01000040.1"/>
</dbReference>
<dbReference type="InterPro" id="IPR032823">
    <property type="entry name" value="BCA_ABC_TP_C"/>
</dbReference>
<evidence type="ECO:0000256" key="7">
    <source>
        <dbReference type="ARBA" id="ARBA00022989"/>
    </source>
</evidence>
<evidence type="ECO:0000259" key="10">
    <source>
        <dbReference type="PROSITE" id="PS50893"/>
    </source>
</evidence>
<feature type="transmembrane region" description="Helical" evidence="9">
    <location>
        <begin position="59"/>
        <end position="78"/>
    </location>
</feature>
<keyword evidence="7 9" id="KW-1133">Transmembrane helix</keyword>
<feature type="transmembrane region" description="Helical" evidence="9">
    <location>
        <begin position="84"/>
        <end position="102"/>
    </location>
</feature>
<dbReference type="Pfam" id="PF12399">
    <property type="entry name" value="BCA_ABC_TP_C"/>
    <property type="match status" value="1"/>
</dbReference>
<accession>A0ABQ4SEA2</accession>
<dbReference type="GO" id="GO:0005524">
    <property type="term" value="F:ATP binding"/>
    <property type="evidence" value="ECO:0007669"/>
    <property type="project" value="UniProtKB-KW"/>
</dbReference>
<dbReference type="Pfam" id="PF02653">
    <property type="entry name" value="BPD_transp_2"/>
    <property type="match status" value="1"/>
</dbReference>
<feature type="transmembrane region" description="Helical" evidence="9">
    <location>
        <begin position="26"/>
        <end position="47"/>
    </location>
</feature>
<evidence type="ECO:0000313" key="12">
    <source>
        <dbReference type="Proteomes" id="UP001055153"/>
    </source>
</evidence>
<feature type="transmembrane region" description="Helical" evidence="9">
    <location>
        <begin position="109"/>
        <end position="126"/>
    </location>
</feature>
<feature type="transmembrane region" description="Helical" evidence="9">
    <location>
        <begin position="156"/>
        <end position="175"/>
    </location>
</feature>
<reference evidence="11" key="1">
    <citation type="journal article" date="2021" name="Front. Microbiol.">
        <title>Comprehensive Comparative Genomics and Phenotyping of Methylobacterium Species.</title>
        <authorList>
            <person name="Alessa O."/>
            <person name="Ogura Y."/>
            <person name="Fujitani Y."/>
            <person name="Takami H."/>
            <person name="Hayashi T."/>
            <person name="Sahin N."/>
            <person name="Tani A."/>
        </authorList>
    </citation>
    <scope>NUCLEOTIDE SEQUENCE</scope>
    <source>
        <strain evidence="11">DSM 17168</strain>
    </source>
</reference>
<dbReference type="Proteomes" id="UP001055153">
    <property type="component" value="Unassembled WGS sequence"/>
</dbReference>
<dbReference type="PANTHER" id="PTHR45772:SF2">
    <property type="entry name" value="ABC TRANSPORTER ATP-BINDING PROTEIN"/>
    <property type="match status" value="1"/>
</dbReference>
<dbReference type="PROSITE" id="PS50893">
    <property type="entry name" value="ABC_TRANSPORTER_2"/>
    <property type="match status" value="1"/>
</dbReference>
<sequence>MRQSLLAALGLLLVAALPFVPGVPPFWFTLLNYAGLSAIVVVGLVVLTGIAGIMSFGQAMFVGIGAYATALLSLHLGLSPWLSLPVSLAASGLAALVIGAITLRLSGHYLPLGTIAWNISFFYVLGNTDALGRYDGLSGLPPIVLFGFPLVESRHLFALIWVCVALSILVTQRLLRSRTGRAIRALKGGVIAAEAFGVDTGRTRIVAFVYAAMLAGLSGWLYAHMQRAINPTPFGLNASIEVLLMTVLGGAGSVWGGVFGATLVTLLKDQLQNVLPLLLGAQGNFEAIVFGILFVLILQRAPDGLWPLLTRRATPLPPHHPAPAAPLAPRPAEPPGRVLLDAAGLRKTFGGLVAVNDIDFSVKAGEVVALIGPNGAGKSTTFNLVTGVARLTAGRVRLFDRDVSGEPARAIARLGIARTFQHVKLVGGMSVIENVALGAHLRGRAGPVRGALGLDGAEEAAIFAEARRQLARVGLAELADRPASSLALGQQRIVEIARALCLSPALLLLDEPAAGLRFREKQALGDLLRQLRRDGLGILLVEHDMDFVMGLADRLVVMNFGAKLCEGPPVAVRTNPAVVEAYLGSAA</sequence>
<dbReference type="PANTHER" id="PTHR45772">
    <property type="entry name" value="CONSERVED COMPONENT OF ABC TRANSPORTER FOR NATURAL AMINO ACIDS-RELATED"/>
    <property type="match status" value="1"/>
</dbReference>
<keyword evidence="8 9" id="KW-0472">Membrane</keyword>
<evidence type="ECO:0000256" key="5">
    <source>
        <dbReference type="ARBA" id="ARBA00022741"/>
    </source>
</evidence>
<keyword evidence="12" id="KW-1185">Reference proteome</keyword>
<evidence type="ECO:0000256" key="6">
    <source>
        <dbReference type="ARBA" id="ARBA00022840"/>
    </source>
</evidence>
<keyword evidence="6 11" id="KW-0067">ATP-binding</keyword>